<feature type="region of interest" description="Disordered" evidence="1">
    <location>
        <begin position="539"/>
        <end position="591"/>
    </location>
</feature>
<dbReference type="AlphaFoldDB" id="A0A9P4W6M5"/>
<dbReference type="InterPro" id="IPR021569">
    <property type="entry name" value="TUG-UBL1"/>
</dbReference>
<dbReference type="GO" id="GO:0005634">
    <property type="term" value="C:nucleus"/>
    <property type="evidence" value="ECO:0007669"/>
    <property type="project" value="TreeGrafter"/>
</dbReference>
<dbReference type="InterPro" id="IPR001012">
    <property type="entry name" value="UBX_dom"/>
</dbReference>
<dbReference type="CDD" id="cd01767">
    <property type="entry name" value="UBX"/>
    <property type="match status" value="1"/>
</dbReference>
<feature type="compositionally biased region" description="Basic and acidic residues" evidence="1">
    <location>
        <begin position="564"/>
        <end position="579"/>
    </location>
</feature>
<dbReference type="Pfam" id="PF11470">
    <property type="entry name" value="TUG-UBL1"/>
    <property type="match status" value="1"/>
</dbReference>
<dbReference type="GO" id="GO:0005737">
    <property type="term" value="C:cytoplasm"/>
    <property type="evidence" value="ECO:0007669"/>
    <property type="project" value="TreeGrafter"/>
</dbReference>
<evidence type="ECO:0000313" key="4">
    <source>
        <dbReference type="Proteomes" id="UP000801428"/>
    </source>
</evidence>
<proteinExistence type="predicted"/>
<dbReference type="CDD" id="cd16105">
    <property type="entry name" value="Ubl_ASPSCR1_like"/>
    <property type="match status" value="1"/>
</dbReference>
<reference evidence="3" key="1">
    <citation type="submission" date="2019-04" db="EMBL/GenBank/DDBJ databases">
        <title>Sequencing of skin fungus with MAO and IRED activity.</title>
        <authorList>
            <person name="Marsaioli A.J."/>
            <person name="Bonatto J.M.C."/>
            <person name="Reis Junior O."/>
        </authorList>
    </citation>
    <scope>NUCLEOTIDE SEQUENCE</scope>
    <source>
        <strain evidence="3">30M1</strain>
    </source>
</reference>
<feature type="compositionally biased region" description="Polar residues" evidence="1">
    <location>
        <begin position="369"/>
        <end position="380"/>
    </location>
</feature>
<feature type="compositionally biased region" description="Low complexity" evidence="1">
    <location>
        <begin position="334"/>
        <end position="360"/>
    </location>
</feature>
<dbReference type="PROSITE" id="PS50033">
    <property type="entry name" value="UBX"/>
    <property type="match status" value="1"/>
</dbReference>
<dbReference type="SUPFAM" id="SSF54236">
    <property type="entry name" value="Ubiquitin-like"/>
    <property type="match status" value="2"/>
</dbReference>
<sequence>MAGPANLYFNFTEAKLIHATKLLVLARRPDCQHPRRPACLVRSIQAVLASIMSHVVVTNSFAKTFKIPTTPTKYLTEVRDEACQKFGVSKDQYTLKYNNKPISLSQQIRLANLPQGARLELVQASRSPTVVSVALQLPKSRLTQKFANNTSLWEILRYFESGDGANYNFTQRAVPEMSGASGSGRLCYEMPVITVMPGHKEQASFVELQQTLGQLGFDSGSALLKLSFKSTGTPLEEAMAQISQYFKVEQPPTGPAHGAHAAEPAQFTSAPDLDAAAPEATTTVAGEMVKSDEPDPEPMDVDAQPAVQPAAEPAVSEQNNASVDAINTSPAAALAAVTSTASSEPQQQQPQQTISPSAPSNEPRKVQVFSASSSSTPQAARNAFNESDYQPTIEHAKIHQAQLSNRTRNQRLLSDKELEDQEKDRQAKLAAATDKPHSLRIRLPDGALVQMSLTKEDTATALYTFVTSFLEHKSEPFDLKYTGPTGRLVLIARDDKRLIQDLRFSTNELVTFQWADAASPHVKATRQALTREWQSKAQTLRVEEPASAPPSQRDSAPPKSGVAEGKRKAMSSEDKESKLKSILGKGLFKKK</sequence>
<dbReference type="PANTHER" id="PTHR46467">
    <property type="entry name" value="TETHER CONTAINING UBX DOMAIN FOR GLUT4"/>
    <property type="match status" value="1"/>
</dbReference>
<dbReference type="InterPro" id="IPR059238">
    <property type="entry name" value="UBX1_UBXN9"/>
</dbReference>
<dbReference type="CDD" id="cd17075">
    <property type="entry name" value="UBX1_UBXN9"/>
    <property type="match status" value="1"/>
</dbReference>
<gene>
    <name evidence="3" type="ORF">E8E13_001716</name>
</gene>
<feature type="region of interest" description="Disordered" evidence="1">
    <location>
        <begin position="334"/>
        <end position="380"/>
    </location>
</feature>
<dbReference type="Proteomes" id="UP000801428">
    <property type="component" value="Unassembled WGS sequence"/>
</dbReference>
<dbReference type="InterPro" id="IPR029071">
    <property type="entry name" value="Ubiquitin-like_domsf"/>
</dbReference>
<feature type="domain" description="UBX" evidence="2">
    <location>
        <begin position="438"/>
        <end position="512"/>
    </location>
</feature>
<dbReference type="PANTHER" id="PTHR46467:SF1">
    <property type="entry name" value="TETHER CONTAINING UBX DOMAIN FOR GLUT4"/>
    <property type="match status" value="1"/>
</dbReference>
<dbReference type="OrthoDB" id="440781at2759"/>
<dbReference type="EMBL" id="SWKU01000037">
    <property type="protein sequence ID" value="KAF2994810.1"/>
    <property type="molecule type" value="Genomic_DNA"/>
</dbReference>
<dbReference type="GO" id="GO:0012506">
    <property type="term" value="C:vesicle membrane"/>
    <property type="evidence" value="ECO:0007669"/>
    <property type="project" value="TreeGrafter"/>
</dbReference>
<dbReference type="GO" id="GO:0006886">
    <property type="term" value="P:intracellular protein transport"/>
    <property type="evidence" value="ECO:0007669"/>
    <property type="project" value="TreeGrafter"/>
</dbReference>
<feature type="region of interest" description="Disordered" evidence="1">
    <location>
        <begin position="289"/>
        <end position="318"/>
    </location>
</feature>
<keyword evidence="4" id="KW-1185">Reference proteome</keyword>
<evidence type="ECO:0000256" key="1">
    <source>
        <dbReference type="SAM" id="MobiDB-lite"/>
    </source>
</evidence>
<organism evidence="3 4">
    <name type="scientific">Curvularia kusanoi</name>
    <name type="common">Cochliobolus kusanoi</name>
    <dbReference type="NCBI Taxonomy" id="90978"/>
    <lineage>
        <taxon>Eukaryota</taxon>
        <taxon>Fungi</taxon>
        <taxon>Dikarya</taxon>
        <taxon>Ascomycota</taxon>
        <taxon>Pezizomycotina</taxon>
        <taxon>Dothideomycetes</taxon>
        <taxon>Pleosporomycetidae</taxon>
        <taxon>Pleosporales</taxon>
        <taxon>Pleosporineae</taxon>
        <taxon>Pleosporaceae</taxon>
        <taxon>Curvularia</taxon>
    </lineage>
</organism>
<accession>A0A9P4W6M5</accession>
<evidence type="ECO:0000259" key="2">
    <source>
        <dbReference type="PROSITE" id="PS50033"/>
    </source>
</evidence>
<feature type="compositionally biased region" description="Low complexity" evidence="1">
    <location>
        <begin position="301"/>
        <end position="315"/>
    </location>
</feature>
<dbReference type="Gene3D" id="3.10.20.90">
    <property type="entry name" value="Phosphatidylinositol 3-kinase Catalytic Subunit, Chain A, domain 1"/>
    <property type="match status" value="1"/>
</dbReference>
<evidence type="ECO:0000313" key="3">
    <source>
        <dbReference type="EMBL" id="KAF2994810.1"/>
    </source>
</evidence>
<comment type="caution">
    <text evidence="3">The sequence shown here is derived from an EMBL/GenBank/DDBJ whole genome shotgun (WGS) entry which is preliminary data.</text>
</comment>
<protein>
    <recommendedName>
        <fullName evidence="2">UBX domain-containing protein</fullName>
    </recommendedName>
</protein>
<name>A0A9P4W6M5_CURKU</name>
<dbReference type="Pfam" id="PF00789">
    <property type="entry name" value="UBX"/>
    <property type="match status" value="1"/>
</dbReference>